<dbReference type="EMBL" id="UHDZ01000001">
    <property type="protein sequence ID" value="SUM69280.1"/>
    <property type="molecule type" value="Genomic_DNA"/>
</dbReference>
<accession>A0A380GZM4</accession>
<evidence type="ECO:0000313" key="1">
    <source>
        <dbReference type="EMBL" id="SUM69280.1"/>
    </source>
</evidence>
<dbReference type="Proteomes" id="UP000255425">
    <property type="component" value="Unassembled WGS sequence"/>
</dbReference>
<protein>
    <submittedName>
        <fullName evidence="1">Transcription regulator</fullName>
    </submittedName>
</protein>
<organism evidence="1 2">
    <name type="scientific">Staphylococcus saccharolyticus</name>
    <dbReference type="NCBI Taxonomy" id="33028"/>
    <lineage>
        <taxon>Bacteria</taxon>
        <taxon>Bacillati</taxon>
        <taxon>Bacillota</taxon>
        <taxon>Bacilli</taxon>
        <taxon>Bacillales</taxon>
        <taxon>Staphylococcaceae</taxon>
        <taxon>Staphylococcus</taxon>
    </lineage>
</organism>
<keyword evidence="2" id="KW-1185">Reference proteome</keyword>
<name>A0A380GZM4_9STAP</name>
<dbReference type="GeneID" id="93796143"/>
<dbReference type="AlphaFoldDB" id="A0A380GZM4"/>
<sequence length="169" mass="20322">MKKCINQYFDELIYRIKKGNYEEKYISLIADKTDYIMLPITMLKVQRVDLHLNKHIIDLERLIQYRETIIDNRLLDNFKFIIGNYNQLNGIVLPAMNRVKSVATYTPNLAVYQLLTYVLNMLNQLRGNIVFRDDNLIMTRLKHEYQVIAFFLDDMFQQNLKLHRLIFQI</sequence>
<gene>
    <name evidence="1" type="ORF">NCTC11807_00786</name>
</gene>
<reference evidence="1 2" key="1">
    <citation type="submission" date="2018-06" db="EMBL/GenBank/DDBJ databases">
        <authorList>
            <consortium name="Pathogen Informatics"/>
            <person name="Doyle S."/>
        </authorList>
    </citation>
    <scope>NUCLEOTIDE SEQUENCE [LARGE SCALE GENOMIC DNA]</scope>
    <source>
        <strain evidence="1 2">NCTC11807</strain>
    </source>
</reference>
<proteinExistence type="predicted"/>
<evidence type="ECO:0000313" key="2">
    <source>
        <dbReference type="Proteomes" id="UP000255425"/>
    </source>
</evidence>
<dbReference type="RefSeq" id="WP_232619678.1">
    <property type="nucleotide sequence ID" value="NZ_CP066042.1"/>
</dbReference>